<feature type="region of interest" description="Disordered" evidence="1">
    <location>
        <begin position="235"/>
        <end position="256"/>
    </location>
</feature>
<reference evidence="2 3" key="1">
    <citation type="submission" date="2020-04" db="EMBL/GenBank/DDBJ databases">
        <authorList>
            <consortium name="Desulfovibrio sp. FSS-1 genome sequencing consortium"/>
            <person name="Shimoshige H."/>
            <person name="Kobayashi H."/>
            <person name="Maekawa T."/>
        </authorList>
    </citation>
    <scope>NUCLEOTIDE SEQUENCE [LARGE SCALE GENOMIC DNA]</scope>
    <source>
        <strain evidence="2 3">SIID29052-01</strain>
    </source>
</reference>
<evidence type="ECO:0000313" key="2">
    <source>
        <dbReference type="EMBL" id="GFK93208.1"/>
    </source>
</evidence>
<evidence type="ECO:0000256" key="1">
    <source>
        <dbReference type="SAM" id="MobiDB-lite"/>
    </source>
</evidence>
<evidence type="ECO:0000313" key="3">
    <source>
        <dbReference type="Proteomes" id="UP000494245"/>
    </source>
</evidence>
<dbReference type="EMBL" id="BLTE01000003">
    <property type="protein sequence ID" value="GFK93208.1"/>
    <property type="molecule type" value="Genomic_DNA"/>
</dbReference>
<accession>A0A6V8LSC1</accession>
<dbReference type="AlphaFoldDB" id="A0A6V8LSC1"/>
<protein>
    <submittedName>
        <fullName evidence="2">Uncharacterized protein</fullName>
    </submittedName>
</protein>
<sequence length="278" mass="30586">MLTAVIQGKRRGTGLSGGGWDSSEAVGAEDILTATVFERLGYLPDDVFADFLDRLLGLDHPAGTLNEAEFWPMWSTGQRGVEPDVVLDCTERDILVEAKRRDGVPQQMAEQLARELTAGWNEGRLRPDTVLLAVGGHADEDDAVWELELRDAVDACLPRMDGGFELACRSWRQVFQALRLSVEAAQDEGGPLRRLLGDIAKVYDWHGVRLQAMRWLDGLEPLEVRAASFPRGLFAPDSGPVPPPMPEQPSATLRPLSRFDPPALTISAFPKITWSTTS</sequence>
<gene>
    <name evidence="2" type="ORF">NNJEOMEG_01039</name>
</gene>
<name>A0A6V8LSC1_9BACT</name>
<keyword evidence="3" id="KW-1185">Reference proteome</keyword>
<reference evidence="2 3" key="2">
    <citation type="submission" date="2020-05" db="EMBL/GenBank/DDBJ databases">
        <title>Draft genome sequence of Desulfovibrio sp. strainFSS-1.</title>
        <authorList>
            <person name="Shimoshige H."/>
            <person name="Kobayashi H."/>
            <person name="Maekawa T."/>
        </authorList>
    </citation>
    <scope>NUCLEOTIDE SEQUENCE [LARGE SCALE GENOMIC DNA]</scope>
    <source>
        <strain evidence="2 3">SIID29052-01</strain>
    </source>
</reference>
<proteinExistence type="predicted"/>
<dbReference type="RefSeq" id="WP_173081998.1">
    <property type="nucleotide sequence ID" value="NZ_BLTE01000003.1"/>
</dbReference>
<organism evidence="2 3">
    <name type="scientific">Fundidesulfovibrio magnetotacticus</name>
    <dbReference type="NCBI Taxonomy" id="2730080"/>
    <lineage>
        <taxon>Bacteria</taxon>
        <taxon>Pseudomonadati</taxon>
        <taxon>Thermodesulfobacteriota</taxon>
        <taxon>Desulfovibrionia</taxon>
        <taxon>Desulfovibrionales</taxon>
        <taxon>Desulfovibrionaceae</taxon>
        <taxon>Fundidesulfovibrio</taxon>
    </lineage>
</organism>
<dbReference type="Proteomes" id="UP000494245">
    <property type="component" value="Unassembled WGS sequence"/>
</dbReference>
<comment type="caution">
    <text evidence="2">The sequence shown here is derived from an EMBL/GenBank/DDBJ whole genome shotgun (WGS) entry which is preliminary data.</text>
</comment>